<reference evidence="3" key="1">
    <citation type="submission" date="2020-08" db="EMBL/GenBank/DDBJ databases">
        <title>Multicomponent nature underlies the extraordinary mechanical properties of spider dragline silk.</title>
        <authorList>
            <person name="Kono N."/>
            <person name="Nakamura H."/>
            <person name="Mori M."/>
            <person name="Yoshida Y."/>
            <person name="Ohtoshi R."/>
            <person name="Malay A.D."/>
            <person name="Moran D.A.P."/>
            <person name="Tomita M."/>
            <person name="Numata K."/>
            <person name="Arakawa K."/>
        </authorList>
    </citation>
    <scope>NUCLEOTIDE SEQUENCE</scope>
</reference>
<accession>A0A8X6Y8B9</accession>
<feature type="transmembrane region" description="Helical" evidence="2">
    <location>
        <begin position="49"/>
        <end position="68"/>
    </location>
</feature>
<dbReference type="AlphaFoldDB" id="A0A8X6Y8B9"/>
<comment type="caution">
    <text evidence="3">The sequence shown here is derived from an EMBL/GenBank/DDBJ whole genome shotgun (WGS) entry which is preliminary data.</text>
</comment>
<keyword evidence="2" id="KW-0472">Membrane</keyword>
<keyword evidence="2" id="KW-1133">Transmembrane helix</keyword>
<evidence type="ECO:0000313" key="3">
    <source>
        <dbReference type="EMBL" id="GFY67553.1"/>
    </source>
</evidence>
<proteinExistence type="predicted"/>
<evidence type="ECO:0000256" key="1">
    <source>
        <dbReference type="SAM" id="MobiDB-lite"/>
    </source>
</evidence>
<evidence type="ECO:0000313" key="4">
    <source>
        <dbReference type="Proteomes" id="UP000886998"/>
    </source>
</evidence>
<gene>
    <name evidence="3" type="ORF">TNIN_148511</name>
</gene>
<name>A0A8X6Y8B9_9ARAC</name>
<sequence>MEGSSLNRKRKTPAELAAEAEAEDQDEFTSEFRFGFIGEKEQIIIDNSFTILCYYIRLLFISVIFLIFKTEFESSLFLTDVISDAGILPLFGT</sequence>
<feature type="region of interest" description="Disordered" evidence="1">
    <location>
        <begin position="1"/>
        <end position="24"/>
    </location>
</feature>
<dbReference type="OrthoDB" id="6229630at2759"/>
<keyword evidence="4" id="KW-1185">Reference proteome</keyword>
<organism evidence="3 4">
    <name type="scientific">Trichonephila inaurata madagascariensis</name>
    <dbReference type="NCBI Taxonomy" id="2747483"/>
    <lineage>
        <taxon>Eukaryota</taxon>
        <taxon>Metazoa</taxon>
        <taxon>Ecdysozoa</taxon>
        <taxon>Arthropoda</taxon>
        <taxon>Chelicerata</taxon>
        <taxon>Arachnida</taxon>
        <taxon>Araneae</taxon>
        <taxon>Araneomorphae</taxon>
        <taxon>Entelegynae</taxon>
        <taxon>Araneoidea</taxon>
        <taxon>Nephilidae</taxon>
        <taxon>Trichonephila</taxon>
        <taxon>Trichonephila inaurata</taxon>
    </lineage>
</organism>
<dbReference type="Proteomes" id="UP000886998">
    <property type="component" value="Unassembled WGS sequence"/>
</dbReference>
<keyword evidence="2" id="KW-0812">Transmembrane</keyword>
<protein>
    <submittedName>
        <fullName evidence="3">Uncharacterized protein</fullName>
    </submittedName>
</protein>
<evidence type="ECO:0000256" key="2">
    <source>
        <dbReference type="SAM" id="Phobius"/>
    </source>
</evidence>
<dbReference type="EMBL" id="BMAV01016611">
    <property type="protein sequence ID" value="GFY67553.1"/>
    <property type="molecule type" value="Genomic_DNA"/>
</dbReference>